<sequence>MRFFSATPVVFCGMLAAVPAAAADGGLDATLWMQSGARIVAMVVFFGVIIAFLRYLYGPGGRLRPAEFGTGHIEARNRRKAEEAALRRALRKGEISSDEYLRRIGELDAK</sequence>
<keyword evidence="1" id="KW-0812">Transmembrane</keyword>
<evidence type="ECO:0000313" key="3">
    <source>
        <dbReference type="EMBL" id="NJB67353.1"/>
    </source>
</evidence>
<dbReference type="AlphaFoldDB" id="A0A846QMA1"/>
<dbReference type="EMBL" id="JAATJA010000001">
    <property type="protein sequence ID" value="NJB67353.1"/>
    <property type="molecule type" value="Genomic_DNA"/>
</dbReference>
<keyword evidence="4" id="KW-1185">Reference proteome</keyword>
<feature type="transmembrane region" description="Helical" evidence="1">
    <location>
        <begin position="38"/>
        <end position="57"/>
    </location>
</feature>
<gene>
    <name evidence="3" type="ORF">GGQ74_000993</name>
</gene>
<keyword evidence="1" id="KW-1133">Transmembrane helix</keyword>
<name>A0A846QMA1_9BACT</name>
<evidence type="ECO:0000313" key="4">
    <source>
        <dbReference type="Proteomes" id="UP000580856"/>
    </source>
</evidence>
<evidence type="ECO:0000256" key="2">
    <source>
        <dbReference type="SAM" id="SignalP"/>
    </source>
</evidence>
<reference evidence="3 4" key="1">
    <citation type="submission" date="2020-03" db="EMBL/GenBank/DDBJ databases">
        <title>Genomic Encyclopedia of Type Strains, Phase IV (KMG-IV): sequencing the most valuable type-strain genomes for metagenomic binning, comparative biology and taxonomic classification.</title>
        <authorList>
            <person name="Goeker M."/>
        </authorList>
    </citation>
    <scope>NUCLEOTIDE SEQUENCE [LARGE SCALE GENOMIC DNA]</scope>
    <source>
        <strain evidence="3 4">DSM 24233</strain>
    </source>
</reference>
<accession>A0A846QMA1</accession>
<dbReference type="RefSeq" id="WP_167940416.1">
    <property type="nucleotide sequence ID" value="NZ_JAATJA010000001.1"/>
</dbReference>
<organism evidence="3 4">
    <name type="scientific">Desulfobaculum xiamenense</name>
    <dbReference type="NCBI Taxonomy" id="995050"/>
    <lineage>
        <taxon>Bacteria</taxon>
        <taxon>Pseudomonadati</taxon>
        <taxon>Thermodesulfobacteriota</taxon>
        <taxon>Desulfovibrionia</taxon>
        <taxon>Desulfovibrionales</taxon>
        <taxon>Desulfovibrionaceae</taxon>
        <taxon>Desulfobaculum</taxon>
    </lineage>
</organism>
<comment type="caution">
    <text evidence="3">The sequence shown here is derived from an EMBL/GenBank/DDBJ whole genome shotgun (WGS) entry which is preliminary data.</text>
</comment>
<evidence type="ECO:0000256" key="1">
    <source>
        <dbReference type="SAM" id="Phobius"/>
    </source>
</evidence>
<protein>
    <submittedName>
        <fullName evidence="3">Putative membrane protein</fullName>
    </submittedName>
</protein>
<keyword evidence="2" id="KW-0732">Signal</keyword>
<proteinExistence type="predicted"/>
<dbReference type="Proteomes" id="UP000580856">
    <property type="component" value="Unassembled WGS sequence"/>
</dbReference>
<keyword evidence="1" id="KW-0472">Membrane</keyword>
<feature type="chain" id="PRO_5032472015" evidence="2">
    <location>
        <begin position="23"/>
        <end position="110"/>
    </location>
</feature>
<feature type="signal peptide" evidence="2">
    <location>
        <begin position="1"/>
        <end position="22"/>
    </location>
</feature>